<name>A0A7Y6NSV5_9BURK</name>
<dbReference type="AlphaFoldDB" id="A0A7Y6NSV5"/>
<sequence>MTRVWLAEHDWLHSVYASSSNHSPKFRFPDLLSACIALVLASTDAMSALQRFLSTELGARDATSARRSCHVWRRQFDDLLREHRAPWNSHPNPRFDLDDIATGCVAVVRAGHDPVARVLQQARLNFAARAAADRDLQG</sequence>
<reference evidence="1 2" key="1">
    <citation type="submission" date="2020-06" db="EMBL/GenBank/DDBJ databases">
        <title>Schlegella sp. ID0723 isolated from air conditioner.</title>
        <authorList>
            <person name="Kim D.Y."/>
            <person name="Kim D.-U."/>
        </authorList>
    </citation>
    <scope>NUCLEOTIDE SEQUENCE [LARGE SCALE GENOMIC DNA]</scope>
    <source>
        <strain evidence="1 2">ID0723</strain>
    </source>
</reference>
<comment type="caution">
    <text evidence="1">The sequence shown here is derived from an EMBL/GenBank/DDBJ whole genome shotgun (WGS) entry which is preliminary data.</text>
</comment>
<dbReference type="EMBL" id="JABWMJ010000014">
    <property type="protein sequence ID" value="NUZ08557.1"/>
    <property type="molecule type" value="Genomic_DNA"/>
</dbReference>
<protein>
    <submittedName>
        <fullName evidence="1">Uncharacterized protein</fullName>
    </submittedName>
</protein>
<proteinExistence type="predicted"/>
<keyword evidence="2" id="KW-1185">Reference proteome</keyword>
<evidence type="ECO:0000313" key="2">
    <source>
        <dbReference type="Proteomes" id="UP000529637"/>
    </source>
</evidence>
<organism evidence="1 2">
    <name type="scientific">Piscinibacter koreensis</name>
    <dbReference type="NCBI Taxonomy" id="2742824"/>
    <lineage>
        <taxon>Bacteria</taxon>
        <taxon>Pseudomonadati</taxon>
        <taxon>Pseudomonadota</taxon>
        <taxon>Betaproteobacteria</taxon>
        <taxon>Burkholderiales</taxon>
        <taxon>Sphaerotilaceae</taxon>
        <taxon>Piscinibacter</taxon>
    </lineage>
</organism>
<gene>
    <name evidence="1" type="ORF">HQN59_22670</name>
</gene>
<dbReference type="RefSeq" id="WP_176071420.1">
    <property type="nucleotide sequence ID" value="NZ_JABWMJ010000014.1"/>
</dbReference>
<evidence type="ECO:0000313" key="1">
    <source>
        <dbReference type="EMBL" id="NUZ08557.1"/>
    </source>
</evidence>
<accession>A0A7Y6NSV5</accession>
<dbReference type="Proteomes" id="UP000529637">
    <property type="component" value="Unassembled WGS sequence"/>
</dbReference>